<keyword evidence="1" id="KW-1133">Transmembrane helix</keyword>
<evidence type="ECO:0000313" key="3">
    <source>
        <dbReference type="Proteomes" id="UP001437256"/>
    </source>
</evidence>
<organism evidence="2 3">
    <name type="scientific">Marasmius tenuissimus</name>
    <dbReference type="NCBI Taxonomy" id="585030"/>
    <lineage>
        <taxon>Eukaryota</taxon>
        <taxon>Fungi</taxon>
        <taxon>Dikarya</taxon>
        <taxon>Basidiomycota</taxon>
        <taxon>Agaricomycotina</taxon>
        <taxon>Agaricomycetes</taxon>
        <taxon>Agaricomycetidae</taxon>
        <taxon>Agaricales</taxon>
        <taxon>Marasmiineae</taxon>
        <taxon>Marasmiaceae</taxon>
        <taxon>Marasmius</taxon>
    </lineage>
</organism>
<keyword evidence="1" id="KW-0472">Membrane</keyword>
<protein>
    <submittedName>
        <fullName evidence="2">Uncharacterized protein</fullName>
    </submittedName>
</protein>
<reference evidence="2 3" key="1">
    <citation type="submission" date="2024-05" db="EMBL/GenBank/DDBJ databases">
        <title>A draft genome resource for the thread blight pathogen Marasmius tenuissimus strain MS-2.</title>
        <authorList>
            <person name="Yulfo-Soto G.E."/>
            <person name="Baruah I.K."/>
            <person name="Amoako-Attah I."/>
            <person name="Bukari Y."/>
            <person name="Meinhardt L.W."/>
            <person name="Bailey B.A."/>
            <person name="Cohen S.P."/>
        </authorList>
    </citation>
    <scope>NUCLEOTIDE SEQUENCE [LARGE SCALE GENOMIC DNA]</scope>
    <source>
        <strain evidence="2 3">MS-2</strain>
    </source>
</reference>
<feature type="transmembrane region" description="Helical" evidence="1">
    <location>
        <begin position="29"/>
        <end position="48"/>
    </location>
</feature>
<accession>A0ABR2Z8Q5</accession>
<dbReference type="Proteomes" id="UP001437256">
    <property type="component" value="Unassembled WGS sequence"/>
</dbReference>
<evidence type="ECO:0000313" key="2">
    <source>
        <dbReference type="EMBL" id="KAL0058065.1"/>
    </source>
</evidence>
<feature type="non-terminal residue" evidence="2">
    <location>
        <position position="160"/>
    </location>
</feature>
<feature type="transmembrane region" description="Helical" evidence="1">
    <location>
        <begin position="114"/>
        <end position="136"/>
    </location>
</feature>
<keyword evidence="1" id="KW-0812">Transmembrane</keyword>
<comment type="caution">
    <text evidence="2">The sequence shown here is derived from an EMBL/GenBank/DDBJ whole genome shotgun (WGS) entry which is preliminary data.</text>
</comment>
<keyword evidence="3" id="KW-1185">Reference proteome</keyword>
<sequence length="160" mass="18245">MASNSNKEYVLHWLTTQNVIVKPISTLSVMYITYGVYLIIFGLSIHVLAKRRSTVSPSKLYMWCTVSLFALNTVGVAVNSLGYIHQAIVEFEALRDEDWNGLRQYLRRDTTKTVWIMMANAVIILMNAIADCMLIHRCYVVWESRKIVLLPLAALSFAIN</sequence>
<proteinExistence type="predicted"/>
<gene>
    <name evidence="2" type="ORF">AAF712_015279</name>
</gene>
<dbReference type="EMBL" id="JBBXMP010000376">
    <property type="protein sequence ID" value="KAL0058065.1"/>
    <property type="molecule type" value="Genomic_DNA"/>
</dbReference>
<feature type="transmembrane region" description="Helical" evidence="1">
    <location>
        <begin position="60"/>
        <end position="84"/>
    </location>
</feature>
<evidence type="ECO:0000256" key="1">
    <source>
        <dbReference type="SAM" id="Phobius"/>
    </source>
</evidence>
<name>A0ABR2Z8Q5_9AGAR</name>